<dbReference type="InParanoid" id="F0YFE2"/>
<dbReference type="Proteomes" id="UP000002729">
    <property type="component" value="Unassembled WGS sequence"/>
</dbReference>
<evidence type="ECO:0000256" key="4">
    <source>
        <dbReference type="PROSITE-ProRule" id="PRU00134"/>
    </source>
</evidence>
<dbReference type="SUPFAM" id="SSF144232">
    <property type="entry name" value="HIT/MYND zinc finger-like"/>
    <property type="match status" value="1"/>
</dbReference>
<evidence type="ECO:0000256" key="5">
    <source>
        <dbReference type="PROSITE-ProRule" id="PRU00339"/>
    </source>
</evidence>
<accession>F0YFE2</accession>
<feature type="domain" description="MYND-type" evidence="7">
    <location>
        <begin position="619"/>
        <end position="662"/>
    </location>
</feature>
<dbReference type="GO" id="GO:0008270">
    <property type="term" value="F:zinc ion binding"/>
    <property type="evidence" value="ECO:0007669"/>
    <property type="project" value="UniProtKB-KW"/>
</dbReference>
<dbReference type="Pfam" id="PF01753">
    <property type="entry name" value="zf-MYND"/>
    <property type="match status" value="1"/>
</dbReference>
<evidence type="ECO:0000256" key="3">
    <source>
        <dbReference type="ARBA" id="ARBA00022833"/>
    </source>
</evidence>
<dbReference type="GeneID" id="20225561"/>
<gene>
    <name evidence="8" type="ORF">AURANDRAFT_65897</name>
</gene>
<evidence type="ECO:0000256" key="6">
    <source>
        <dbReference type="SAM" id="MobiDB-lite"/>
    </source>
</evidence>
<evidence type="ECO:0000313" key="8">
    <source>
        <dbReference type="EMBL" id="EGB06172.1"/>
    </source>
</evidence>
<keyword evidence="2 4" id="KW-0863">Zinc-finger</keyword>
<sequence>MGLFSRKKVEVVEEDLDPEYQYGPRRLRIIKVLRGRYAPQSIECDNVSEGDIHDESAFNVVVVTDDFMSSPKISLPYQKRIQMVIETVADEFGTPLPFTLTVQAALTLKEYDGEATVPAQPGQFAIGTIKEALMAHPLTADAPNPAAHWFAVDAAHAPPPPLKRADGEEPMDLRRGCVVRRLGGRPGRGLVVAEPKAGEDVVGVRFGGETHAELATLEDLVVVRDRREKCTDLRNVAEALHAVVVGSDAFKDCDPDESTAEKIARGAAPPVWREHDARMRVDVDWVGHVARKCIAYRNVVCSEAMDECVWRSLEGILDTATTLFGAGAPEVATILLVQIFAFEGLANLPNEGQKRYVRAAREKCEALRAIATDAKGPFARGRLELPWCEMDKSMRYDATLLEAEAAQHLASAIATSGDHDTALEKYYEAIELAESAGPAGEAKLVAAHHDCVEIKSSTRLQCERMRRHHDCAAVYAMVALGEPGSQLRRLRDAADHALPPERAAKMNVALRHAVKALRLAERAHGRVNTATAQMHFAVGKLSADAKWWHEAAHHLGQAALLHHIIYCGHLGHPKHAEVDRCVETLQRTITDFKINDAKRCALSDDVVAGLDADASRVKCSFCGKVERPDGKDRFDRCGKCKCTKYCSRDCQRAHWPHHKAACRAAVPMAERLQEIKDKEPPRVHPRPIGVTGKLRADAEAARLAALAKKATKPGKDAAPPDDGAMDVDAQ</sequence>
<evidence type="ECO:0000256" key="2">
    <source>
        <dbReference type="ARBA" id="ARBA00022771"/>
    </source>
</evidence>
<feature type="repeat" description="TPR" evidence="5">
    <location>
        <begin position="403"/>
        <end position="436"/>
    </location>
</feature>
<organism evidence="9">
    <name type="scientific">Aureococcus anophagefferens</name>
    <name type="common">Harmful bloom alga</name>
    <dbReference type="NCBI Taxonomy" id="44056"/>
    <lineage>
        <taxon>Eukaryota</taxon>
        <taxon>Sar</taxon>
        <taxon>Stramenopiles</taxon>
        <taxon>Ochrophyta</taxon>
        <taxon>Pelagophyceae</taxon>
        <taxon>Pelagomonadales</taxon>
        <taxon>Pelagomonadaceae</taxon>
        <taxon>Aureococcus</taxon>
    </lineage>
</organism>
<keyword evidence="5" id="KW-0802">TPR repeat</keyword>
<keyword evidence="9" id="KW-1185">Reference proteome</keyword>
<keyword evidence="1" id="KW-0479">Metal-binding</keyword>
<evidence type="ECO:0000313" key="9">
    <source>
        <dbReference type="Proteomes" id="UP000002729"/>
    </source>
</evidence>
<dbReference type="PROSITE" id="PS50865">
    <property type="entry name" value="ZF_MYND_2"/>
    <property type="match status" value="1"/>
</dbReference>
<dbReference type="PROSITE" id="PS50005">
    <property type="entry name" value="TPR"/>
    <property type="match status" value="1"/>
</dbReference>
<dbReference type="InterPro" id="IPR002893">
    <property type="entry name" value="Znf_MYND"/>
</dbReference>
<feature type="region of interest" description="Disordered" evidence="6">
    <location>
        <begin position="707"/>
        <end position="730"/>
    </location>
</feature>
<dbReference type="EMBL" id="GL833136">
    <property type="protein sequence ID" value="EGB06172.1"/>
    <property type="molecule type" value="Genomic_DNA"/>
</dbReference>
<evidence type="ECO:0000256" key="1">
    <source>
        <dbReference type="ARBA" id="ARBA00022723"/>
    </source>
</evidence>
<proteinExistence type="predicted"/>
<dbReference type="OrthoDB" id="59274at2759"/>
<dbReference type="PROSITE" id="PS01360">
    <property type="entry name" value="ZF_MYND_1"/>
    <property type="match status" value="1"/>
</dbReference>
<protein>
    <recommendedName>
        <fullName evidence="7">MYND-type domain-containing protein</fullName>
    </recommendedName>
</protein>
<dbReference type="eggNOG" id="ENOG502SF41">
    <property type="taxonomic scope" value="Eukaryota"/>
</dbReference>
<reference evidence="8 9" key="1">
    <citation type="journal article" date="2011" name="Proc. Natl. Acad. Sci. U.S.A.">
        <title>Niche of harmful alga Aureococcus anophagefferens revealed through ecogenomics.</title>
        <authorList>
            <person name="Gobler C.J."/>
            <person name="Berry D.L."/>
            <person name="Dyhrman S.T."/>
            <person name="Wilhelm S.W."/>
            <person name="Salamov A."/>
            <person name="Lobanov A.V."/>
            <person name="Zhang Y."/>
            <person name="Collier J.L."/>
            <person name="Wurch L.L."/>
            <person name="Kustka A.B."/>
            <person name="Dill B.D."/>
            <person name="Shah M."/>
            <person name="VerBerkmoes N.C."/>
            <person name="Kuo A."/>
            <person name="Terry A."/>
            <person name="Pangilinan J."/>
            <person name="Lindquist E.A."/>
            <person name="Lucas S."/>
            <person name="Paulsen I.T."/>
            <person name="Hattenrath-Lehmann T.K."/>
            <person name="Talmage S.C."/>
            <person name="Walker E.A."/>
            <person name="Koch F."/>
            <person name="Burson A.M."/>
            <person name="Marcoval M.A."/>
            <person name="Tang Y.Z."/>
            <person name="Lecleir G.R."/>
            <person name="Coyne K.J."/>
            <person name="Berg G.M."/>
            <person name="Bertrand E.M."/>
            <person name="Saito M.A."/>
            <person name="Gladyshev V.N."/>
            <person name="Grigoriev I.V."/>
        </authorList>
    </citation>
    <scope>NUCLEOTIDE SEQUENCE [LARGE SCALE GENOMIC DNA]</scope>
    <source>
        <strain evidence="9">CCMP 1984</strain>
    </source>
</reference>
<dbReference type="InterPro" id="IPR019734">
    <property type="entry name" value="TPR_rpt"/>
</dbReference>
<dbReference type="KEGG" id="aaf:AURANDRAFT_65897"/>
<dbReference type="RefSeq" id="XP_009039124.1">
    <property type="nucleotide sequence ID" value="XM_009040876.1"/>
</dbReference>
<dbReference type="AlphaFoldDB" id="F0YFE2"/>
<name>F0YFE2_AURAN</name>
<dbReference type="Gene3D" id="6.10.140.2220">
    <property type="match status" value="1"/>
</dbReference>
<evidence type="ECO:0000259" key="7">
    <source>
        <dbReference type="PROSITE" id="PS50865"/>
    </source>
</evidence>
<keyword evidence="3" id="KW-0862">Zinc</keyword>